<keyword evidence="6" id="KW-0547">Nucleotide-binding</keyword>
<evidence type="ECO:0000313" key="14">
    <source>
        <dbReference type="Proteomes" id="UP000274822"/>
    </source>
</evidence>
<feature type="domain" description="ABC transporter" evidence="12">
    <location>
        <begin position="803"/>
        <end position="1053"/>
    </location>
</feature>
<dbReference type="PROSITE" id="PS50893">
    <property type="entry name" value="ABC_TRANSPORTER_2"/>
    <property type="match status" value="1"/>
</dbReference>
<dbReference type="SUPFAM" id="SSF52540">
    <property type="entry name" value="P-loop containing nucleoside triphosphate hydrolases"/>
    <property type="match status" value="1"/>
</dbReference>
<dbReference type="GO" id="GO:0140359">
    <property type="term" value="F:ABC-type transporter activity"/>
    <property type="evidence" value="ECO:0007669"/>
    <property type="project" value="InterPro"/>
</dbReference>
<protein>
    <recommendedName>
        <fullName evidence="12">ABC transporter domain-containing protein</fullName>
    </recommendedName>
</protein>
<feature type="transmembrane region" description="Helical" evidence="11">
    <location>
        <begin position="577"/>
        <end position="602"/>
    </location>
</feature>
<dbReference type="Pfam" id="PF00005">
    <property type="entry name" value="ABC_tran"/>
    <property type="match status" value="1"/>
</dbReference>
<evidence type="ECO:0000256" key="7">
    <source>
        <dbReference type="ARBA" id="ARBA00022840"/>
    </source>
</evidence>
<keyword evidence="4 11" id="KW-0812">Transmembrane</keyword>
<dbReference type="GO" id="GO:0016020">
    <property type="term" value="C:membrane"/>
    <property type="evidence" value="ECO:0007669"/>
    <property type="project" value="UniProtKB-SubCell"/>
</dbReference>
<name>A0A433QQ25_9FUNG</name>
<evidence type="ECO:0000259" key="12">
    <source>
        <dbReference type="PROSITE" id="PS50893"/>
    </source>
</evidence>
<evidence type="ECO:0000256" key="11">
    <source>
        <dbReference type="SAM" id="Phobius"/>
    </source>
</evidence>
<dbReference type="PANTHER" id="PTHR19229">
    <property type="entry name" value="ATP-BINDING CASSETTE TRANSPORTER SUBFAMILY A ABCA"/>
    <property type="match status" value="1"/>
</dbReference>
<comment type="caution">
    <text evidence="13">The sequence shown here is derived from an EMBL/GenBank/DDBJ whole genome shotgun (WGS) entry which is preliminary data.</text>
</comment>
<evidence type="ECO:0000256" key="4">
    <source>
        <dbReference type="ARBA" id="ARBA00022692"/>
    </source>
</evidence>
<dbReference type="AlphaFoldDB" id="A0A433QQ25"/>
<dbReference type="PROSITE" id="PS00211">
    <property type="entry name" value="ABC_TRANSPORTER_1"/>
    <property type="match status" value="1"/>
</dbReference>
<comment type="subcellular location">
    <subcellularLocation>
        <location evidence="1">Membrane</location>
        <topology evidence="1">Multi-pass membrane protein</topology>
    </subcellularLocation>
</comment>
<feature type="region of interest" description="Disordered" evidence="10">
    <location>
        <begin position="1"/>
        <end position="56"/>
    </location>
</feature>
<dbReference type="InterPro" id="IPR003439">
    <property type="entry name" value="ABC_transporter-like_ATP-bd"/>
</dbReference>
<feature type="compositionally biased region" description="Pro residues" evidence="10">
    <location>
        <begin position="35"/>
        <end position="46"/>
    </location>
</feature>
<dbReference type="SMART" id="SM00382">
    <property type="entry name" value="AAA"/>
    <property type="match status" value="1"/>
</dbReference>
<organism evidence="13 14">
    <name type="scientific">Jimgerdemannia flammicorona</name>
    <dbReference type="NCBI Taxonomy" id="994334"/>
    <lineage>
        <taxon>Eukaryota</taxon>
        <taxon>Fungi</taxon>
        <taxon>Fungi incertae sedis</taxon>
        <taxon>Mucoromycota</taxon>
        <taxon>Mucoromycotina</taxon>
        <taxon>Endogonomycetes</taxon>
        <taxon>Endogonales</taxon>
        <taxon>Endogonaceae</taxon>
        <taxon>Jimgerdemannia</taxon>
    </lineage>
</organism>
<feature type="compositionally biased region" description="Polar residues" evidence="10">
    <location>
        <begin position="1"/>
        <end position="11"/>
    </location>
</feature>
<dbReference type="PANTHER" id="PTHR19229:SF36">
    <property type="entry name" value="ATP-BINDING CASSETTE SUB-FAMILY A MEMBER 2"/>
    <property type="match status" value="1"/>
</dbReference>
<feature type="transmembrane region" description="Helical" evidence="11">
    <location>
        <begin position="533"/>
        <end position="556"/>
    </location>
</feature>
<dbReference type="Proteomes" id="UP000274822">
    <property type="component" value="Unassembled WGS sequence"/>
</dbReference>
<proteinExistence type="inferred from homology"/>
<evidence type="ECO:0000256" key="5">
    <source>
        <dbReference type="ARBA" id="ARBA00022737"/>
    </source>
</evidence>
<keyword evidence="7" id="KW-0067">ATP-binding</keyword>
<evidence type="ECO:0000256" key="6">
    <source>
        <dbReference type="ARBA" id="ARBA00022741"/>
    </source>
</evidence>
<evidence type="ECO:0000256" key="2">
    <source>
        <dbReference type="ARBA" id="ARBA00008869"/>
    </source>
</evidence>
<keyword evidence="9 11" id="KW-0472">Membrane</keyword>
<reference evidence="13 14" key="1">
    <citation type="journal article" date="2018" name="New Phytol.">
        <title>Phylogenomics of Endogonaceae and evolution of mycorrhizas within Mucoromycota.</title>
        <authorList>
            <person name="Chang Y."/>
            <person name="Desiro A."/>
            <person name="Na H."/>
            <person name="Sandor L."/>
            <person name="Lipzen A."/>
            <person name="Clum A."/>
            <person name="Barry K."/>
            <person name="Grigoriev I.V."/>
            <person name="Martin F.M."/>
            <person name="Stajich J.E."/>
            <person name="Smith M.E."/>
            <person name="Bonito G."/>
            <person name="Spatafora J.W."/>
        </authorList>
    </citation>
    <scope>NUCLEOTIDE SEQUENCE [LARGE SCALE GENOMIC DNA]</scope>
    <source>
        <strain evidence="13 14">AD002</strain>
    </source>
</reference>
<keyword evidence="14" id="KW-1185">Reference proteome</keyword>
<accession>A0A433QQ25</accession>
<dbReference type="Pfam" id="PF12698">
    <property type="entry name" value="ABC2_membrane_3"/>
    <property type="match status" value="1"/>
</dbReference>
<evidence type="ECO:0000313" key="13">
    <source>
        <dbReference type="EMBL" id="RUS31886.1"/>
    </source>
</evidence>
<dbReference type="InterPro" id="IPR027417">
    <property type="entry name" value="P-loop_NTPase"/>
</dbReference>
<dbReference type="FunFam" id="3.40.50.300:FF:000665">
    <property type="entry name" value="ABC transporter A family member 2"/>
    <property type="match status" value="1"/>
</dbReference>
<dbReference type="InterPro" id="IPR013525">
    <property type="entry name" value="ABC2_TM"/>
</dbReference>
<sequence>MTSSSIASSQYLPEVPRVHRFGDGSSSDGSRTPSPALPPPTSPPPTSSSFLGHSTTVGSSEAVAVQIYQGSEEISNAEPESNEKNSAFDGKPQSYQIRALARKTLAYQKRQYLVNICCVALCPLIMVVVSFLLGFIVTLLIRKAGPANVFLTCSKVDATGSDGFPLTGVNSTLPSSLWSDIPNAPHDSDYVNHTNYYIVSGTTSATVGSGCVRWFEHNYPYRAPYEVDPGVKDPRMRMDTTFRPDPPGGWFGLSSLTFPAHLSQYQTFPWAYVLDLPGQESGTRPPISALSQNDILSLYNNPDYANVTPGVAGSPFPGDSSTGLLGAIDYNLYVNYTVSGNEQFALSGFVPVPYYVKINNGNTKDDMNALLTQKIMESKDDPCSTETDRPVQSITTPANYTYRTVNSLSTVDKTALLNDSATQLQMLAFYAKISDIVTKMPWGNLIFELVSPSTRQWNYTMQIGTDKRINLAASYPSQGFRRFAQQSMLSNAFLRSSNTTSYRNATITHGYRIMPSLYSTMVNLPIGSLAGRILYPFGDFLLGVSFLLPIFVIALVKEKEERILVMMRMNGLKSYTYYLTHYIHFYILHILSTIVFIGSGLVCHMEFFTRTDPGVYILLFFIWGHTQNALAFFLAVLFNKNRTALVITFLIVLCGVIVNEALDFLFTDGAPAGYFIWPPFAFYRALSVINQQSVGTHPIAYRLSDLQGNDEVLSAFLYLTFEAFVLLALAAYLSAVLPSEFGVRRRWHFIFSDPYKAFVERDQKNVDSEIRELDEEEVQFEDIDVKAERERVLNEEHPYDSPLVMKRMRKVYGAGNKLAVKDVTLAVEPNIIFGLLGPNGADFSESCNVRNSSYIPSPSTGKTTLISILTGLYEPSAGQARLAGFDISTEMSDVYRSIGVCPQHDILWDDLTVGEHLYFYARLKGVPPNREQQVVQQSLQTVSLVPFENRLSKGLSGGEKRRLSIAIALIADPSVVFLDEPTTGLDPEMRRLIWTIVNEAKQGRTIVLTTHSMEEAEVLCNRIGIMAKGTLRCIGNQLRLKEVYGRGFKLTFTCKPENTRRATA</sequence>
<comment type="similarity">
    <text evidence="2">Belongs to the ABC transporter superfamily. ABCA family.</text>
</comment>
<evidence type="ECO:0000256" key="9">
    <source>
        <dbReference type="ARBA" id="ARBA00023136"/>
    </source>
</evidence>
<dbReference type="GO" id="GO:0005524">
    <property type="term" value="F:ATP binding"/>
    <property type="evidence" value="ECO:0007669"/>
    <property type="project" value="UniProtKB-KW"/>
</dbReference>
<keyword evidence="8 11" id="KW-1133">Transmembrane helix</keyword>
<dbReference type="InterPro" id="IPR017871">
    <property type="entry name" value="ABC_transporter-like_CS"/>
</dbReference>
<feature type="transmembrane region" description="Helical" evidence="11">
    <location>
        <begin position="715"/>
        <end position="737"/>
    </location>
</feature>
<dbReference type="Gene3D" id="3.40.50.300">
    <property type="entry name" value="P-loop containing nucleotide triphosphate hydrolases"/>
    <property type="match status" value="1"/>
</dbReference>
<evidence type="ECO:0000256" key="10">
    <source>
        <dbReference type="SAM" id="MobiDB-lite"/>
    </source>
</evidence>
<gene>
    <name evidence="13" type="ORF">BC938DRAFT_476829</name>
</gene>
<feature type="compositionally biased region" description="Low complexity" evidence="10">
    <location>
        <begin position="23"/>
        <end position="34"/>
    </location>
</feature>
<evidence type="ECO:0000256" key="1">
    <source>
        <dbReference type="ARBA" id="ARBA00004141"/>
    </source>
</evidence>
<feature type="transmembrane region" description="Helical" evidence="11">
    <location>
        <begin position="112"/>
        <end position="141"/>
    </location>
</feature>
<feature type="transmembrane region" description="Helical" evidence="11">
    <location>
        <begin position="644"/>
        <end position="662"/>
    </location>
</feature>
<dbReference type="GO" id="GO:0016887">
    <property type="term" value="F:ATP hydrolysis activity"/>
    <property type="evidence" value="ECO:0007669"/>
    <property type="project" value="InterPro"/>
</dbReference>
<dbReference type="InterPro" id="IPR003593">
    <property type="entry name" value="AAA+_ATPase"/>
</dbReference>
<keyword evidence="5" id="KW-0677">Repeat</keyword>
<evidence type="ECO:0000256" key="8">
    <source>
        <dbReference type="ARBA" id="ARBA00022989"/>
    </source>
</evidence>
<dbReference type="EMBL" id="RBNJ01002509">
    <property type="protein sequence ID" value="RUS31886.1"/>
    <property type="molecule type" value="Genomic_DNA"/>
</dbReference>
<feature type="transmembrane region" description="Helical" evidence="11">
    <location>
        <begin position="614"/>
        <end position="637"/>
    </location>
</feature>
<evidence type="ECO:0000256" key="3">
    <source>
        <dbReference type="ARBA" id="ARBA00022448"/>
    </source>
</evidence>
<keyword evidence="3" id="KW-0813">Transport</keyword>
<dbReference type="InterPro" id="IPR026082">
    <property type="entry name" value="ABCA"/>
</dbReference>
<dbReference type="CDD" id="cd03263">
    <property type="entry name" value="ABC_subfamily_A"/>
    <property type="match status" value="1"/>
</dbReference>
<dbReference type="GO" id="GO:0005319">
    <property type="term" value="F:lipid transporter activity"/>
    <property type="evidence" value="ECO:0007669"/>
    <property type="project" value="TreeGrafter"/>
</dbReference>